<dbReference type="PANTHER" id="PTHR30419">
    <property type="entry name" value="HTH-TYPE TRANSCRIPTIONAL REGULATOR YBHD"/>
    <property type="match status" value="1"/>
</dbReference>
<dbReference type="GO" id="GO:0003677">
    <property type="term" value="F:DNA binding"/>
    <property type="evidence" value="ECO:0007669"/>
    <property type="project" value="UniProtKB-KW"/>
</dbReference>
<dbReference type="Pfam" id="PF00126">
    <property type="entry name" value="HTH_1"/>
    <property type="match status" value="1"/>
</dbReference>
<comment type="caution">
    <text evidence="6">The sequence shown here is derived from an EMBL/GenBank/DDBJ whole genome shotgun (WGS) entry which is preliminary data.</text>
</comment>
<dbReference type="PRINTS" id="PR00039">
    <property type="entry name" value="HTHLYSR"/>
</dbReference>
<accession>A0A1H2YQE2</accession>
<dbReference type="GO" id="GO:0003700">
    <property type="term" value="F:DNA-binding transcription factor activity"/>
    <property type="evidence" value="ECO:0007669"/>
    <property type="project" value="InterPro"/>
</dbReference>
<dbReference type="CDD" id="cd05466">
    <property type="entry name" value="PBP2_LTTR_substrate"/>
    <property type="match status" value="1"/>
</dbReference>
<dbReference type="Pfam" id="PF03466">
    <property type="entry name" value="LysR_substrate"/>
    <property type="match status" value="1"/>
</dbReference>
<sequence>MKIGFEVFLVVCEEMSVTRAARRLFITQQAVSDHIRRLEEKYGISLFQRKPDFHLTAEGEIMRSSLQQMKIMERNMERTLSFYSKGSMGNFTVGISTSRAPIILPLVLPEFSQEFPLVHVSFDEEDTQILEDRLRQGNIDLFIGVNTTPDDNFEIHTIAYDEIMLVIPETLLEQYFSADQVNAMKGTADLRDFTEIPFVLPNFTTGKVSHVIQEYLASHHIQLNVQYNISDSETQIDICSAGRCAAICPRMLLGYVDQNNRLSGANVQLRVFSLKDIWEKLSIDLVIHKGVVYPPYVIRFMELVKEKIGTPMH</sequence>
<dbReference type="Gene3D" id="3.40.190.290">
    <property type="match status" value="1"/>
</dbReference>
<evidence type="ECO:0000313" key="6">
    <source>
        <dbReference type="EMBL" id="SDX06864.1"/>
    </source>
</evidence>
<keyword evidence="3 6" id="KW-0238">DNA-binding</keyword>
<dbReference type="PROSITE" id="PS50931">
    <property type="entry name" value="HTH_LYSR"/>
    <property type="match status" value="1"/>
</dbReference>
<proteinExistence type="inferred from homology"/>
<dbReference type="Proteomes" id="UP000182379">
    <property type="component" value="Unassembled WGS sequence"/>
</dbReference>
<feature type="domain" description="HTH lysR-type" evidence="5">
    <location>
        <begin position="1"/>
        <end position="56"/>
    </location>
</feature>
<evidence type="ECO:0000256" key="2">
    <source>
        <dbReference type="ARBA" id="ARBA00023015"/>
    </source>
</evidence>
<evidence type="ECO:0000313" key="7">
    <source>
        <dbReference type="Proteomes" id="UP000182379"/>
    </source>
</evidence>
<dbReference type="InterPro" id="IPR005119">
    <property type="entry name" value="LysR_subst-bd"/>
</dbReference>
<gene>
    <name evidence="6" type="ORF">SAMN05216495_1126</name>
</gene>
<dbReference type="InterPro" id="IPR036390">
    <property type="entry name" value="WH_DNA-bd_sf"/>
</dbReference>
<dbReference type="InterPro" id="IPR000847">
    <property type="entry name" value="LysR_HTH_N"/>
</dbReference>
<dbReference type="InterPro" id="IPR036388">
    <property type="entry name" value="WH-like_DNA-bd_sf"/>
</dbReference>
<dbReference type="RefSeq" id="WP_074706810.1">
    <property type="nucleotide sequence ID" value="NZ_CALAKB010000003.1"/>
</dbReference>
<dbReference type="SUPFAM" id="SSF53850">
    <property type="entry name" value="Periplasmic binding protein-like II"/>
    <property type="match status" value="1"/>
</dbReference>
<dbReference type="Gene3D" id="1.10.10.10">
    <property type="entry name" value="Winged helix-like DNA-binding domain superfamily/Winged helix DNA-binding domain"/>
    <property type="match status" value="1"/>
</dbReference>
<name>A0A1H2YQE2_ACIFE</name>
<dbReference type="GO" id="GO:0005829">
    <property type="term" value="C:cytosol"/>
    <property type="evidence" value="ECO:0007669"/>
    <property type="project" value="TreeGrafter"/>
</dbReference>
<comment type="similarity">
    <text evidence="1">Belongs to the LysR transcriptional regulatory family.</text>
</comment>
<evidence type="ECO:0000256" key="1">
    <source>
        <dbReference type="ARBA" id="ARBA00009437"/>
    </source>
</evidence>
<reference evidence="6 7" key="1">
    <citation type="submission" date="2016-10" db="EMBL/GenBank/DDBJ databases">
        <authorList>
            <person name="Varghese N."/>
            <person name="Submissions S."/>
        </authorList>
    </citation>
    <scope>NUCLEOTIDE SEQUENCE [LARGE SCALE GENOMIC DNA]</scope>
    <source>
        <strain evidence="6 7">WCC6</strain>
    </source>
</reference>
<protein>
    <submittedName>
        <fullName evidence="6">DNA-binding transcriptional regulator, LysR family</fullName>
    </submittedName>
</protein>
<organism evidence="6 7">
    <name type="scientific">Acidaminococcus fermentans</name>
    <dbReference type="NCBI Taxonomy" id="905"/>
    <lineage>
        <taxon>Bacteria</taxon>
        <taxon>Bacillati</taxon>
        <taxon>Bacillota</taxon>
        <taxon>Negativicutes</taxon>
        <taxon>Acidaminococcales</taxon>
        <taxon>Acidaminococcaceae</taxon>
        <taxon>Acidaminococcus</taxon>
    </lineage>
</organism>
<dbReference type="AlphaFoldDB" id="A0A1H2YQE2"/>
<evidence type="ECO:0000256" key="4">
    <source>
        <dbReference type="ARBA" id="ARBA00023163"/>
    </source>
</evidence>
<dbReference type="InterPro" id="IPR050950">
    <property type="entry name" value="HTH-type_LysR_regulators"/>
</dbReference>
<dbReference type="EMBL" id="FNOP01000012">
    <property type="protein sequence ID" value="SDX06864.1"/>
    <property type="molecule type" value="Genomic_DNA"/>
</dbReference>
<keyword evidence="4" id="KW-0804">Transcription</keyword>
<keyword evidence="2" id="KW-0805">Transcription regulation</keyword>
<evidence type="ECO:0000256" key="3">
    <source>
        <dbReference type="ARBA" id="ARBA00023125"/>
    </source>
</evidence>
<dbReference type="SUPFAM" id="SSF46785">
    <property type="entry name" value="Winged helix' DNA-binding domain"/>
    <property type="match status" value="1"/>
</dbReference>
<evidence type="ECO:0000259" key="5">
    <source>
        <dbReference type="PROSITE" id="PS50931"/>
    </source>
</evidence>